<reference evidence="1 2" key="1">
    <citation type="journal article" date="2017" name="Antonie Van Leeuwenhoek">
        <title>Phylogenomic resolution of the bacterial genus Pantoea and its relationship with Erwinia and Tatumella.</title>
        <authorList>
            <person name="Palmer M."/>
            <person name="Steenkamp E.T."/>
            <person name="Coetzee M.P."/>
            <person name="Chan W.Y."/>
            <person name="van Zyl E."/>
            <person name="De Maayer P."/>
            <person name="Coutinho T.A."/>
            <person name="Blom J."/>
            <person name="Smits T.H."/>
            <person name="Duffy B."/>
            <person name="Venter S.N."/>
        </authorList>
    </citation>
    <scope>NUCLEOTIDE SEQUENCE [LARGE SCALE GENOMIC DNA]</scope>
    <source>
        <strain evidence="1 2">LMG 26277</strain>
    </source>
</reference>
<accession>A0A1X1D4B2</accession>
<comment type="caution">
    <text evidence="1">The sequence shown here is derived from an EMBL/GenBank/DDBJ whole genome shotgun (WGS) entry which is preliminary data.</text>
</comment>
<gene>
    <name evidence="1" type="ORF">HA48_15600</name>
</gene>
<evidence type="ECO:0000313" key="2">
    <source>
        <dbReference type="Proteomes" id="UP000193104"/>
    </source>
</evidence>
<proteinExistence type="predicted"/>
<evidence type="ECO:0008006" key="3">
    <source>
        <dbReference type="Google" id="ProtNLM"/>
    </source>
</evidence>
<dbReference type="EMBL" id="MLFS01000047">
    <property type="protein sequence ID" value="ORM71486.1"/>
    <property type="molecule type" value="Genomic_DNA"/>
</dbReference>
<name>A0A1X1D4B2_9GAMM</name>
<dbReference type="OrthoDB" id="6466334at2"/>
<dbReference type="Proteomes" id="UP000193104">
    <property type="component" value="Unassembled WGS sequence"/>
</dbReference>
<evidence type="ECO:0000313" key="1">
    <source>
        <dbReference type="EMBL" id="ORM71486.1"/>
    </source>
</evidence>
<sequence>MDVNDEIIQLGEGLKGRLEPSLIDFALGYITHVEAILAFETLCDYIADYNVKLRKDEYEKIINTATKFGLSIDIRYTYINPERHQN</sequence>
<dbReference type="InterPro" id="IPR047880">
    <property type="entry name" value="MafI-like"/>
</dbReference>
<dbReference type="RefSeq" id="WP_128602186.1">
    <property type="nucleotide sequence ID" value="NZ_MLFS01000047.1"/>
</dbReference>
<organism evidence="1 2">
    <name type="scientific">Pantoea wallisii</name>
    <dbReference type="NCBI Taxonomy" id="1076551"/>
    <lineage>
        <taxon>Bacteria</taxon>
        <taxon>Pseudomonadati</taxon>
        <taxon>Pseudomonadota</taxon>
        <taxon>Gammaproteobacteria</taxon>
        <taxon>Enterobacterales</taxon>
        <taxon>Erwiniaceae</taxon>
        <taxon>Pantoea</taxon>
    </lineage>
</organism>
<dbReference type="NCBIfam" id="NF033691">
    <property type="entry name" value="immunity_MafI"/>
    <property type="match status" value="1"/>
</dbReference>
<dbReference type="AlphaFoldDB" id="A0A1X1D4B2"/>
<protein>
    <recommendedName>
        <fullName evidence="3">MafI family immunity protein</fullName>
    </recommendedName>
</protein>
<keyword evidence="2" id="KW-1185">Reference proteome</keyword>